<comment type="caution">
    <text evidence="1">The sequence shown here is derived from an EMBL/GenBank/DDBJ whole genome shotgun (WGS) entry which is preliminary data.</text>
</comment>
<dbReference type="EMBL" id="CAKXZS010000004">
    <property type="protein sequence ID" value="CAH2395446.1"/>
    <property type="molecule type" value="Genomic_DNA"/>
</dbReference>
<organism evidence="1 2">
    <name type="scientific">Mesorhizobium ventifaucium</name>
    <dbReference type="NCBI Taxonomy" id="666020"/>
    <lineage>
        <taxon>Bacteria</taxon>
        <taxon>Pseudomonadati</taxon>
        <taxon>Pseudomonadota</taxon>
        <taxon>Alphaproteobacteria</taxon>
        <taxon>Hyphomicrobiales</taxon>
        <taxon>Phyllobacteriaceae</taxon>
        <taxon>Mesorhizobium</taxon>
    </lineage>
</organism>
<dbReference type="Proteomes" id="UP001152604">
    <property type="component" value="Unassembled WGS sequence"/>
</dbReference>
<name>A0ABN8JD53_9HYPH</name>
<sequence length="59" mass="6555">MLLMGSASNHWFPPRYLAFDLRPRSLAAIVDFPVLQVATVLAEAGPIVGHHDLSLSLWR</sequence>
<reference evidence="1" key="1">
    <citation type="submission" date="2022-03" db="EMBL/GenBank/DDBJ databases">
        <authorList>
            <person name="Brunel B."/>
        </authorList>
    </citation>
    <scope>NUCLEOTIDE SEQUENCE</scope>
    <source>
        <strain evidence="1">STM4922sample</strain>
    </source>
</reference>
<keyword evidence="2" id="KW-1185">Reference proteome</keyword>
<evidence type="ECO:0000313" key="2">
    <source>
        <dbReference type="Proteomes" id="UP001152604"/>
    </source>
</evidence>
<accession>A0ABN8JD53</accession>
<evidence type="ECO:0000313" key="1">
    <source>
        <dbReference type="EMBL" id="CAH2395446.1"/>
    </source>
</evidence>
<gene>
    <name evidence="1" type="ORF">MES4922_120169</name>
</gene>
<protein>
    <submittedName>
        <fullName evidence="1">Uncharacterized protein</fullName>
    </submittedName>
</protein>
<proteinExistence type="predicted"/>